<gene>
    <name evidence="9" type="ORF">L1049_009847</name>
</gene>
<evidence type="ECO:0000256" key="8">
    <source>
        <dbReference type="SAM" id="SignalP"/>
    </source>
</evidence>
<reference evidence="9 10" key="1">
    <citation type="journal article" date="2024" name="Plant J.">
        <title>Genome sequences and population genomics reveal climatic adaptation and genomic divergence between two closely related sweetgum species.</title>
        <authorList>
            <person name="Xu W.Q."/>
            <person name="Ren C.Q."/>
            <person name="Zhang X.Y."/>
            <person name="Comes H.P."/>
            <person name="Liu X.H."/>
            <person name="Li Y.G."/>
            <person name="Kettle C.J."/>
            <person name="Jalonen R."/>
            <person name="Gaisberger H."/>
            <person name="Ma Y.Z."/>
            <person name="Qiu Y.X."/>
        </authorList>
    </citation>
    <scope>NUCLEOTIDE SEQUENCE [LARGE SCALE GENOMIC DNA]</scope>
    <source>
        <strain evidence="9">Hangzhou</strain>
    </source>
</reference>
<evidence type="ECO:0000256" key="3">
    <source>
        <dbReference type="ARBA" id="ARBA00022525"/>
    </source>
</evidence>
<dbReference type="InterPro" id="IPR035669">
    <property type="entry name" value="SGNH_plant_lipase-like"/>
</dbReference>
<dbReference type="InterPro" id="IPR001087">
    <property type="entry name" value="GDSL"/>
</dbReference>
<evidence type="ECO:0000256" key="4">
    <source>
        <dbReference type="ARBA" id="ARBA00022729"/>
    </source>
</evidence>
<name>A0AAP0R6H9_LIQFO</name>
<comment type="caution">
    <text evidence="9">The sequence shown here is derived from an EMBL/GenBank/DDBJ whole genome shotgun (WGS) entry which is preliminary data.</text>
</comment>
<evidence type="ECO:0000256" key="5">
    <source>
        <dbReference type="ARBA" id="ARBA00022801"/>
    </source>
</evidence>
<evidence type="ECO:0000256" key="6">
    <source>
        <dbReference type="ARBA" id="ARBA00022963"/>
    </source>
</evidence>
<evidence type="ECO:0000313" key="9">
    <source>
        <dbReference type="EMBL" id="KAK9267421.1"/>
    </source>
</evidence>
<comment type="similarity">
    <text evidence="2">Belongs to the 'GDSL' lipolytic enzyme family.</text>
</comment>
<evidence type="ECO:0008006" key="11">
    <source>
        <dbReference type="Google" id="ProtNLM"/>
    </source>
</evidence>
<proteinExistence type="inferred from homology"/>
<dbReference type="FunFam" id="3.40.50.1110:FF:000003">
    <property type="entry name" value="GDSL esterase/lipase APG"/>
    <property type="match status" value="2"/>
</dbReference>
<dbReference type="CDD" id="cd01837">
    <property type="entry name" value="SGNH_plant_lipase_like"/>
    <property type="match status" value="2"/>
</dbReference>
<keyword evidence="3" id="KW-0964">Secreted</keyword>
<dbReference type="GO" id="GO:0016042">
    <property type="term" value="P:lipid catabolic process"/>
    <property type="evidence" value="ECO:0007669"/>
    <property type="project" value="UniProtKB-KW"/>
</dbReference>
<keyword evidence="4 8" id="KW-0732">Signal</keyword>
<dbReference type="PANTHER" id="PTHR45650:SF9">
    <property type="entry name" value="SGNH HYDROLASE-TYPE ESTERASE DOMAIN-CONTAINING PROTEIN"/>
    <property type="match status" value="1"/>
</dbReference>
<dbReference type="InterPro" id="IPR051238">
    <property type="entry name" value="GDSL_esterase/lipase"/>
</dbReference>
<keyword evidence="10" id="KW-1185">Reference proteome</keyword>
<dbReference type="AlphaFoldDB" id="A0AAP0R6H9"/>
<evidence type="ECO:0000256" key="2">
    <source>
        <dbReference type="ARBA" id="ARBA00008668"/>
    </source>
</evidence>
<feature type="signal peptide" evidence="8">
    <location>
        <begin position="1"/>
        <end position="20"/>
    </location>
</feature>
<sequence>MAWEVKMWLVVFVTLSVSKSRPWAEGAPQVPCYFIFGDSLADDGNNNNIPGGNINYLPYGIDFPQGPTGRFSNGRTTVDIIAQLLGFDNFIPPFLTARGEEILKGVDYASGGAGIRNETNRHLGTPITMDEQLQNHHITISRIVHIMGNKHKAAKHLRKCIYTVGMGSNDYVGNYFMPQFYNSSHLYTPEQYALVLAEQYSQQLRTLYHYGARKVALFGLERLGCLPIEVQTFYGTYGSSCVDAINNAVLLYNARLRSLVDDLNENLHDAKFIYIDCYRIASEIPLASLGFKVVNAPCCNVRINNATCNPSSIPCANRSEYVYWDGVHLTDAMNVILGEKYFNAQSPSSHYLLSLASIFLFRFPFLHCSPFVFGSDLHFGCSLSMACEVKVWSMVFVMLSVSNLHGWASGAPQVPCYFIFGDSLADNGNNNNLTTAAKADYPPYGIDFPKGPTGRFCNGRTVVDKIAELLGFDNYIPPFATVRGEDILKGVNYASSAAGICNESGQQVGARISMDAQLRNHNITVSNIVHILGNKHKAAKYLKKCIYTVGMGSNDYIANYFIPQFYNTSRLYTPEQYALVLSEQYSQQLRTLYHYGARKVALIGLSQLGCIPAALAGINGSSCIDVINNAAQLFNSRLKSLVDDLNEDLHHAKFTYIDAYRIASGIPLASLGFKVTNAACCKVGNTNVTCNPFSIPCGNRSEYVFWDNVHPTEALNVILAEQYYNAQLPSDAYPYDIRHLAQL</sequence>
<dbReference type="SUPFAM" id="SSF52266">
    <property type="entry name" value="SGNH hydrolase"/>
    <property type="match status" value="2"/>
</dbReference>
<dbReference type="EMBL" id="JBBPBK010000016">
    <property type="protein sequence ID" value="KAK9267421.1"/>
    <property type="molecule type" value="Genomic_DNA"/>
</dbReference>
<accession>A0AAP0R6H9</accession>
<keyword evidence="6" id="KW-0442">Lipid degradation</keyword>
<evidence type="ECO:0000256" key="1">
    <source>
        <dbReference type="ARBA" id="ARBA00004613"/>
    </source>
</evidence>
<comment type="subcellular location">
    <subcellularLocation>
        <location evidence="1">Secreted</location>
    </subcellularLocation>
</comment>
<protein>
    <recommendedName>
        <fullName evidence="11">GDSL esterase/lipase</fullName>
    </recommendedName>
</protein>
<evidence type="ECO:0000256" key="7">
    <source>
        <dbReference type="ARBA" id="ARBA00023098"/>
    </source>
</evidence>
<keyword evidence="5" id="KW-0378">Hydrolase</keyword>
<dbReference type="GO" id="GO:0005576">
    <property type="term" value="C:extracellular region"/>
    <property type="evidence" value="ECO:0007669"/>
    <property type="project" value="UniProtKB-SubCell"/>
</dbReference>
<organism evidence="9 10">
    <name type="scientific">Liquidambar formosana</name>
    <name type="common">Formosan gum</name>
    <dbReference type="NCBI Taxonomy" id="63359"/>
    <lineage>
        <taxon>Eukaryota</taxon>
        <taxon>Viridiplantae</taxon>
        <taxon>Streptophyta</taxon>
        <taxon>Embryophyta</taxon>
        <taxon>Tracheophyta</taxon>
        <taxon>Spermatophyta</taxon>
        <taxon>Magnoliopsida</taxon>
        <taxon>eudicotyledons</taxon>
        <taxon>Gunneridae</taxon>
        <taxon>Pentapetalae</taxon>
        <taxon>Saxifragales</taxon>
        <taxon>Altingiaceae</taxon>
        <taxon>Liquidambar</taxon>
    </lineage>
</organism>
<dbReference type="Pfam" id="PF00657">
    <property type="entry name" value="Lipase_GDSL"/>
    <property type="match status" value="2"/>
</dbReference>
<dbReference type="GO" id="GO:0016788">
    <property type="term" value="F:hydrolase activity, acting on ester bonds"/>
    <property type="evidence" value="ECO:0007669"/>
    <property type="project" value="InterPro"/>
</dbReference>
<feature type="chain" id="PRO_5042854154" description="GDSL esterase/lipase" evidence="8">
    <location>
        <begin position="21"/>
        <end position="743"/>
    </location>
</feature>
<dbReference type="PANTHER" id="PTHR45650">
    <property type="entry name" value="GDSL-LIKE LIPASE/ACYLHYDROLASE-RELATED"/>
    <property type="match status" value="1"/>
</dbReference>
<keyword evidence="7" id="KW-0443">Lipid metabolism</keyword>
<evidence type="ECO:0000313" key="10">
    <source>
        <dbReference type="Proteomes" id="UP001415857"/>
    </source>
</evidence>
<dbReference type="Gene3D" id="3.40.50.1110">
    <property type="entry name" value="SGNH hydrolase"/>
    <property type="match status" value="2"/>
</dbReference>
<dbReference type="InterPro" id="IPR036514">
    <property type="entry name" value="SGNH_hydro_sf"/>
</dbReference>
<dbReference type="Proteomes" id="UP001415857">
    <property type="component" value="Unassembled WGS sequence"/>
</dbReference>